<proteinExistence type="predicted"/>
<reference evidence="1" key="2">
    <citation type="submission" date="2015-07" db="EMBL/GenBank/DDBJ databases">
        <authorList>
            <person name="Noorani M."/>
        </authorList>
    </citation>
    <scope>NUCLEOTIDE SEQUENCE</scope>
    <source>
        <strain evidence="1">Yugu1</strain>
    </source>
</reference>
<organism evidence="1">
    <name type="scientific">Setaria italica</name>
    <name type="common">Foxtail millet</name>
    <name type="synonym">Panicum italicum</name>
    <dbReference type="NCBI Taxonomy" id="4555"/>
    <lineage>
        <taxon>Eukaryota</taxon>
        <taxon>Viridiplantae</taxon>
        <taxon>Streptophyta</taxon>
        <taxon>Embryophyta</taxon>
        <taxon>Tracheophyta</taxon>
        <taxon>Spermatophyta</taxon>
        <taxon>Magnoliopsida</taxon>
        <taxon>Liliopsida</taxon>
        <taxon>Poales</taxon>
        <taxon>Poaceae</taxon>
        <taxon>PACMAD clade</taxon>
        <taxon>Panicoideae</taxon>
        <taxon>Panicodae</taxon>
        <taxon>Paniceae</taxon>
        <taxon>Cenchrinae</taxon>
        <taxon>Setaria</taxon>
    </lineage>
</organism>
<reference evidence="1" key="1">
    <citation type="journal article" date="2012" name="Nat. Biotechnol.">
        <title>Reference genome sequence of the model plant Setaria.</title>
        <authorList>
            <person name="Bennetzen J.L."/>
            <person name="Schmutz J."/>
            <person name="Wang H."/>
            <person name="Percifield R."/>
            <person name="Hawkins J."/>
            <person name="Pontaroli A.C."/>
            <person name="Estep M."/>
            <person name="Feng L."/>
            <person name="Vaughn J.N."/>
            <person name="Grimwood J."/>
            <person name="Jenkins J."/>
            <person name="Barry K."/>
            <person name="Lindquist E."/>
            <person name="Hellsten U."/>
            <person name="Deshpande S."/>
            <person name="Wang X."/>
            <person name="Wu X."/>
            <person name="Mitros T."/>
            <person name="Triplett J."/>
            <person name="Yang X."/>
            <person name="Ye C.Y."/>
            <person name="Mauro-Herrera M."/>
            <person name="Wang L."/>
            <person name="Li P."/>
            <person name="Sharma M."/>
            <person name="Sharma R."/>
            <person name="Ronald P.C."/>
            <person name="Panaud O."/>
            <person name="Kellogg E.A."/>
            <person name="Brutnell T.P."/>
            <person name="Doust A.N."/>
            <person name="Tuskan G.A."/>
            <person name="Rokhsar D."/>
            <person name="Devos K.M."/>
        </authorList>
    </citation>
    <scope>NUCLEOTIDE SEQUENCE [LARGE SCALE GENOMIC DNA]</scope>
    <source>
        <strain evidence="1">Yugu1</strain>
    </source>
</reference>
<evidence type="ECO:0000313" key="1">
    <source>
        <dbReference type="EMBL" id="RCV13103.1"/>
    </source>
</evidence>
<sequence>MADSLCRAGAAKHGRAEAAKCGGDLSRFRRRRRPSAAWEETTLAQRFSCGVLAAWKSGRRHFAVIEQPGSNRLLLTGNKK</sequence>
<gene>
    <name evidence="1" type="ORF">SETIT_2G320100v2</name>
</gene>
<dbReference type="EMBL" id="CM003529">
    <property type="protein sequence ID" value="RCV13103.1"/>
    <property type="molecule type" value="Genomic_DNA"/>
</dbReference>
<dbReference type="AlphaFoldDB" id="A0A368Q5H3"/>
<accession>A0A368Q5H3</accession>
<protein>
    <submittedName>
        <fullName evidence="1">Uncharacterized protein</fullName>
    </submittedName>
</protein>
<name>A0A368Q5H3_SETIT</name>